<dbReference type="Pfam" id="PF00149">
    <property type="entry name" value="Metallophos"/>
    <property type="match status" value="1"/>
</dbReference>
<evidence type="ECO:0000259" key="9">
    <source>
        <dbReference type="Pfam" id="PF12320"/>
    </source>
</evidence>
<evidence type="ECO:0000256" key="2">
    <source>
        <dbReference type="ARBA" id="ARBA00011322"/>
    </source>
</evidence>
<evidence type="ECO:0000313" key="10">
    <source>
        <dbReference type="EMBL" id="TCL60216.1"/>
    </source>
</evidence>
<feature type="domain" description="Calcineurin-like phosphoesterase" evidence="8">
    <location>
        <begin position="1"/>
        <end position="218"/>
    </location>
</feature>
<keyword evidence="4 7" id="KW-0540">Nuclease</keyword>
<dbReference type="InterPro" id="IPR041796">
    <property type="entry name" value="Mre11_N"/>
</dbReference>
<dbReference type="InterPro" id="IPR050535">
    <property type="entry name" value="DNA_Repair-Maintenance_Comp"/>
</dbReference>
<dbReference type="InterPro" id="IPR004593">
    <property type="entry name" value="SbcD"/>
</dbReference>
<evidence type="ECO:0000313" key="11">
    <source>
        <dbReference type="Proteomes" id="UP000295184"/>
    </source>
</evidence>
<dbReference type="InterPro" id="IPR004843">
    <property type="entry name" value="Calcineurin-like_PHP"/>
</dbReference>
<evidence type="ECO:0000256" key="4">
    <source>
        <dbReference type="ARBA" id="ARBA00022722"/>
    </source>
</evidence>
<comment type="function">
    <text evidence="7">SbcCD cleaves DNA hairpin structures. These structures can inhibit DNA replication and are intermediates in certain DNA recombination reactions. The complex acts as a 3'-&gt;5' double strand exonuclease that can open hairpins. It also has a 5' single-strand endonuclease activity.</text>
</comment>
<dbReference type="SUPFAM" id="SSF56300">
    <property type="entry name" value="Metallo-dependent phosphatases"/>
    <property type="match status" value="1"/>
</dbReference>
<keyword evidence="7" id="KW-0233">DNA recombination</keyword>
<sequence>MKFLHLSDLHLGRRLCEVDLYEDQRHILNQCLAMATEHRVDGVLVAGDVYDRSVPTVGAVALLDEFLTGLCRAKIPVYLISGNHDSADRLGFGSQLLKAGGVHLAAVFSGGLEHYVLEDEFGPVHLWALPFIRPSQVRAALPEETIESYTDAVAALIRAAGPDFSARNLIMAHQFVTSGGKSPETCDSETLNLGTLDNVDAAAFEGFDYVALGHIHGPQKVGAEHIRYCGSPLAYSVSEVRHHKGAVLVELGEKGNVHWQALPFAPLRPLRRVQGPLEELIASAEPGCRDFVHAVLTDQQIPPNAAARMRSVYPNLVKLELAPQLQPRQAEARQRARQLQRAGLLDQFADFYQSVHGRPLSEEEQAVLEPVCREVEA</sequence>
<dbReference type="GO" id="GO:0008408">
    <property type="term" value="F:3'-5' exonuclease activity"/>
    <property type="evidence" value="ECO:0007669"/>
    <property type="project" value="InterPro"/>
</dbReference>
<dbReference type="CDD" id="cd00840">
    <property type="entry name" value="MPP_Mre11_N"/>
    <property type="match status" value="1"/>
</dbReference>
<dbReference type="RefSeq" id="WP_058965889.1">
    <property type="nucleotide sequence ID" value="NZ_CABKVM010000018.1"/>
</dbReference>
<evidence type="ECO:0000256" key="1">
    <source>
        <dbReference type="ARBA" id="ARBA00010555"/>
    </source>
</evidence>
<dbReference type="GeneID" id="97381788"/>
<evidence type="ECO:0000259" key="8">
    <source>
        <dbReference type="Pfam" id="PF00149"/>
    </source>
</evidence>
<dbReference type="PANTHER" id="PTHR30337">
    <property type="entry name" value="COMPONENT OF ATP-DEPENDENT DSDNA EXONUCLEASE"/>
    <property type="match status" value="1"/>
</dbReference>
<dbReference type="GO" id="GO:0006310">
    <property type="term" value="P:DNA recombination"/>
    <property type="evidence" value="ECO:0007669"/>
    <property type="project" value="UniProtKB-KW"/>
</dbReference>
<gene>
    <name evidence="7" type="primary">sbcD</name>
    <name evidence="10" type="ORF">EDD77_10496</name>
</gene>
<evidence type="ECO:0000256" key="5">
    <source>
        <dbReference type="ARBA" id="ARBA00022801"/>
    </source>
</evidence>
<comment type="similarity">
    <text evidence="1 7">Belongs to the SbcD family.</text>
</comment>
<feature type="domain" description="Nuclease SbcCD subunit D C-terminal" evidence="9">
    <location>
        <begin position="266"/>
        <end position="354"/>
    </location>
</feature>
<keyword evidence="7" id="KW-0235">DNA replication</keyword>
<dbReference type="OrthoDB" id="9773856at2"/>
<dbReference type="InterPro" id="IPR026843">
    <property type="entry name" value="SbcD_C"/>
</dbReference>
<dbReference type="AlphaFoldDB" id="A0A4R1R413"/>
<dbReference type="Gene3D" id="3.60.21.10">
    <property type="match status" value="1"/>
</dbReference>
<evidence type="ECO:0000256" key="7">
    <source>
        <dbReference type="RuleBase" id="RU363069"/>
    </source>
</evidence>
<dbReference type="PANTHER" id="PTHR30337:SF0">
    <property type="entry name" value="NUCLEASE SBCCD SUBUNIT D"/>
    <property type="match status" value="1"/>
</dbReference>
<keyword evidence="6 7" id="KW-0269">Exonuclease</keyword>
<proteinExistence type="inferred from homology"/>
<dbReference type="Proteomes" id="UP000295184">
    <property type="component" value="Unassembled WGS sequence"/>
</dbReference>
<dbReference type="EMBL" id="SLUM01000004">
    <property type="protein sequence ID" value="TCL60216.1"/>
    <property type="molecule type" value="Genomic_DNA"/>
</dbReference>
<dbReference type="InterPro" id="IPR029052">
    <property type="entry name" value="Metallo-depent_PP-like"/>
</dbReference>
<name>A0A4R1R413_9FIRM</name>
<evidence type="ECO:0000256" key="3">
    <source>
        <dbReference type="ARBA" id="ARBA00013365"/>
    </source>
</evidence>
<dbReference type="NCBIfam" id="TIGR00619">
    <property type="entry name" value="sbcd"/>
    <property type="match status" value="1"/>
</dbReference>
<dbReference type="Pfam" id="PF12320">
    <property type="entry name" value="SbcD_C"/>
    <property type="match status" value="1"/>
</dbReference>
<dbReference type="GO" id="GO:0004519">
    <property type="term" value="F:endonuclease activity"/>
    <property type="evidence" value="ECO:0007669"/>
    <property type="project" value="UniProtKB-KW"/>
</dbReference>
<dbReference type="STRING" id="1650663.GCA_001486665_02769"/>
<comment type="caution">
    <text evidence="10">The sequence shown here is derived from an EMBL/GenBank/DDBJ whole genome shotgun (WGS) entry which is preliminary data.</text>
</comment>
<evidence type="ECO:0000256" key="6">
    <source>
        <dbReference type="ARBA" id="ARBA00022839"/>
    </source>
</evidence>
<keyword evidence="5 7" id="KW-0378">Hydrolase</keyword>
<keyword evidence="7" id="KW-0255">Endonuclease</keyword>
<protein>
    <recommendedName>
        <fullName evidence="3 7">Nuclease SbcCD subunit D</fullName>
    </recommendedName>
</protein>
<comment type="subunit">
    <text evidence="2 7">Heterodimer of SbcC and SbcD.</text>
</comment>
<accession>A0A4R1R413</accession>
<organism evidence="10 11">
    <name type="scientific">Allofournierella massiliensis</name>
    <dbReference type="NCBI Taxonomy" id="1650663"/>
    <lineage>
        <taxon>Bacteria</taxon>
        <taxon>Bacillati</taxon>
        <taxon>Bacillota</taxon>
        <taxon>Clostridia</taxon>
        <taxon>Eubacteriales</taxon>
        <taxon>Oscillospiraceae</taxon>
        <taxon>Allofournierella</taxon>
    </lineage>
</organism>
<dbReference type="GO" id="GO:0006260">
    <property type="term" value="P:DNA replication"/>
    <property type="evidence" value="ECO:0007669"/>
    <property type="project" value="UniProtKB-KW"/>
</dbReference>
<reference evidence="10 11" key="1">
    <citation type="submission" date="2019-03" db="EMBL/GenBank/DDBJ databases">
        <title>Genomic Encyclopedia of Type Strains, Phase IV (KMG-IV): sequencing the most valuable type-strain genomes for metagenomic binning, comparative biology and taxonomic classification.</title>
        <authorList>
            <person name="Goeker M."/>
        </authorList>
    </citation>
    <scope>NUCLEOTIDE SEQUENCE [LARGE SCALE GENOMIC DNA]</scope>
    <source>
        <strain evidence="10 11">DSM 100451</strain>
    </source>
</reference>